<evidence type="ECO:0000256" key="8">
    <source>
        <dbReference type="SAM" id="Phobius"/>
    </source>
</evidence>
<feature type="domain" description="Immunoglobulin" evidence="10">
    <location>
        <begin position="20"/>
        <end position="128"/>
    </location>
</feature>
<evidence type="ECO:0000259" key="10">
    <source>
        <dbReference type="SMART" id="SM00409"/>
    </source>
</evidence>
<keyword evidence="4" id="KW-0391">Immunity</keyword>
<keyword evidence="3 9" id="KW-0732">Signal</keyword>
<evidence type="ECO:0000313" key="11">
    <source>
        <dbReference type="RefSeq" id="XP_042601640.1"/>
    </source>
</evidence>
<dbReference type="SMART" id="SM00409">
    <property type="entry name" value="IG"/>
    <property type="match status" value="1"/>
</dbReference>
<keyword evidence="2" id="KW-1003">Cell membrane</keyword>
<reference evidence="11" key="1">
    <citation type="submission" date="2025-08" db="UniProtKB">
        <authorList>
            <consortium name="RefSeq"/>
        </authorList>
    </citation>
    <scope>IDENTIFICATION</scope>
    <source>
        <tissue evidence="11">Muscle</tissue>
    </source>
</reference>
<evidence type="ECO:0000256" key="7">
    <source>
        <dbReference type="ARBA" id="ARBA00023180"/>
    </source>
</evidence>
<protein>
    <submittedName>
        <fullName evidence="11">Uncharacterized protein LOC122140773</fullName>
    </submittedName>
</protein>
<dbReference type="RefSeq" id="XP_042601640.1">
    <property type="nucleotide sequence ID" value="XM_042745706.1"/>
</dbReference>
<evidence type="ECO:0000256" key="6">
    <source>
        <dbReference type="ARBA" id="ARBA00023157"/>
    </source>
</evidence>
<feature type="signal peptide" evidence="9">
    <location>
        <begin position="1"/>
        <end position="18"/>
    </location>
</feature>
<proteinExistence type="predicted"/>
<dbReference type="GeneID" id="122140773"/>
<accession>A0A9Q9XHC5</accession>
<dbReference type="GO" id="GO:0009617">
    <property type="term" value="P:response to bacterium"/>
    <property type="evidence" value="ECO:0007669"/>
    <property type="project" value="TreeGrafter"/>
</dbReference>
<gene>
    <name evidence="11" type="primary">LOC122140773</name>
</gene>
<dbReference type="InterPro" id="IPR052051">
    <property type="entry name" value="TCR_complex_component"/>
</dbReference>
<dbReference type="InterPro" id="IPR003599">
    <property type="entry name" value="Ig_sub"/>
</dbReference>
<keyword evidence="8" id="KW-0812">Transmembrane</keyword>
<keyword evidence="8" id="KW-1133">Transmembrane helix</keyword>
<organism evidence="11">
    <name type="scientific">Cyprinus carpio</name>
    <name type="common">Common carp</name>
    <dbReference type="NCBI Taxonomy" id="7962"/>
    <lineage>
        <taxon>Eukaryota</taxon>
        <taxon>Metazoa</taxon>
        <taxon>Chordata</taxon>
        <taxon>Craniata</taxon>
        <taxon>Vertebrata</taxon>
        <taxon>Euteleostomi</taxon>
        <taxon>Actinopterygii</taxon>
        <taxon>Neopterygii</taxon>
        <taxon>Teleostei</taxon>
        <taxon>Ostariophysi</taxon>
        <taxon>Cypriniformes</taxon>
        <taxon>Cyprinidae</taxon>
        <taxon>Cyprininae</taxon>
        <taxon>Cyprinus</taxon>
    </lineage>
</organism>
<dbReference type="Proteomes" id="UP001155660">
    <property type="component" value="Chromosome B19"/>
</dbReference>
<feature type="chain" id="PRO_5040465154" evidence="9">
    <location>
        <begin position="19"/>
        <end position="220"/>
    </location>
</feature>
<dbReference type="GO" id="GO:0002376">
    <property type="term" value="P:immune system process"/>
    <property type="evidence" value="ECO:0007669"/>
    <property type="project" value="UniProtKB-KW"/>
</dbReference>
<keyword evidence="6" id="KW-1015">Disulfide bond</keyword>
<dbReference type="AlphaFoldDB" id="A0A9Q9XHC5"/>
<comment type="subcellular location">
    <subcellularLocation>
        <location evidence="1">Cell membrane</location>
    </subcellularLocation>
</comment>
<keyword evidence="7" id="KW-0325">Glycoprotein</keyword>
<dbReference type="KEGG" id="ccar:122140773"/>
<evidence type="ECO:0000256" key="1">
    <source>
        <dbReference type="ARBA" id="ARBA00004236"/>
    </source>
</evidence>
<dbReference type="InterPro" id="IPR013106">
    <property type="entry name" value="Ig_V-set"/>
</dbReference>
<name>A0A9Q9XHC5_CYPCA</name>
<keyword evidence="5 8" id="KW-0472">Membrane</keyword>
<feature type="transmembrane region" description="Helical" evidence="8">
    <location>
        <begin position="143"/>
        <end position="165"/>
    </location>
</feature>
<evidence type="ECO:0000256" key="2">
    <source>
        <dbReference type="ARBA" id="ARBA00022475"/>
    </source>
</evidence>
<evidence type="ECO:0000256" key="5">
    <source>
        <dbReference type="ARBA" id="ARBA00023136"/>
    </source>
</evidence>
<dbReference type="OrthoDB" id="8871851at2759"/>
<dbReference type="PANTHER" id="PTHR19433:SF111">
    <property type="entry name" value="T CELL RECEPTOR ALPHA VARIABLE 4"/>
    <property type="match status" value="1"/>
</dbReference>
<evidence type="ECO:0000256" key="9">
    <source>
        <dbReference type="SAM" id="SignalP"/>
    </source>
</evidence>
<sequence length="220" mass="24058">MSIFKVILLVSISTQCHADTVNMSVRLEQNVTLPCFLNSSSEMAWYRLSSEKITLLISAARGNLKKEDLVTYYNENGSHFGLEADRRLDSVSLVIAGVRESDLGLYYCALGVSAKTMRFGTAVRLTFADAEQQRSSDSVGCRTLLVCACVMCGFCSILCVCVLCYRQGSSRVSCTSCVSENSNIKAAQVQYASLRFLRRSRAAPPAPVNVTYAAITNHTS</sequence>
<dbReference type="Pfam" id="PF07686">
    <property type="entry name" value="V-set"/>
    <property type="match status" value="1"/>
</dbReference>
<evidence type="ECO:0000256" key="4">
    <source>
        <dbReference type="ARBA" id="ARBA00022859"/>
    </source>
</evidence>
<dbReference type="PANTHER" id="PTHR19433">
    <property type="entry name" value="T-CELL RECEPTOR ALPHA CHAIN V REGION-RELATED"/>
    <property type="match status" value="1"/>
</dbReference>
<dbReference type="GO" id="GO:0005886">
    <property type="term" value="C:plasma membrane"/>
    <property type="evidence" value="ECO:0007669"/>
    <property type="project" value="UniProtKB-SubCell"/>
</dbReference>
<evidence type="ECO:0000256" key="3">
    <source>
        <dbReference type="ARBA" id="ARBA00022729"/>
    </source>
</evidence>